<reference evidence="1 2" key="1">
    <citation type="submission" date="2021-03" db="EMBL/GenBank/DDBJ databases">
        <title>Genomic Encyclopedia of Type Strains, Phase III (KMG-III): the genomes of soil and plant-associated and newly described type strains.</title>
        <authorList>
            <person name="Whitman W."/>
        </authorList>
    </citation>
    <scope>NUCLEOTIDE SEQUENCE [LARGE SCALE GENOMIC DNA]</scope>
    <source>
        <strain evidence="1 2">IMMIB AFH-6</strain>
    </source>
</reference>
<dbReference type="RefSeq" id="WP_209764112.1">
    <property type="nucleotide sequence ID" value="NZ_JAGINP010000002.1"/>
</dbReference>
<gene>
    <name evidence="1" type="ORF">J2851_000727</name>
</gene>
<keyword evidence="2" id="KW-1185">Reference proteome</keyword>
<dbReference type="Proteomes" id="UP000781958">
    <property type="component" value="Unassembled WGS sequence"/>
</dbReference>
<name>A0ABS4SEI5_9PROT</name>
<dbReference type="EMBL" id="JAGINP010000002">
    <property type="protein sequence ID" value="MBP2290985.1"/>
    <property type="molecule type" value="Genomic_DNA"/>
</dbReference>
<organism evidence="1 2">
    <name type="scientific">Azospirillum rugosum</name>
    <dbReference type="NCBI Taxonomy" id="416170"/>
    <lineage>
        <taxon>Bacteria</taxon>
        <taxon>Pseudomonadati</taxon>
        <taxon>Pseudomonadota</taxon>
        <taxon>Alphaproteobacteria</taxon>
        <taxon>Rhodospirillales</taxon>
        <taxon>Azospirillaceae</taxon>
        <taxon>Azospirillum</taxon>
    </lineage>
</organism>
<proteinExistence type="predicted"/>
<evidence type="ECO:0000313" key="2">
    <source>
        <dbReference type="Proteomes" id="UP000781958"/>
    </source>
</evidence>
<sequence>MLALVEKGVLTLEEAQAALEDAAAAHQGAEMRADDPHFHHLVVQIVERLIVQLNAADAAEPRTLRGS</sequence>
<evidence type="ECO:0000313" key="1">
    <source>
        <dbReference type="EMBL" id="MBP2290985.1"/>
    </source>
</evidence>
<comment type="caution">
    <text evidence="1">The sequence shown here is derived from an EMBL/GenBank/DDBJ whole genome shotgun (WGS) entry which is preliminary data.</text>
</comment>
<accession>A0ABS4SEI5</accession>
<protein>
    <submittedName>
        <fullName evidence="1">Uncharacterized protein</fullName>
    </submittedName>
</protein>